<dbReference type="AlphaFoldDB" id="A0A2N3IHR4"/>
<dbReference type="OrthoDB" id="1997677at2"/>
<accession>A0A2N3IHR4</accession>
<keyword evidence="2" id="KW-1185">Reference proteome</keyword>
<dbReference type="PANTHER" id="PTHR12224:SF0">
    <property type="entry name" value="BETA-1,4-MANNOSYL-GLYCOPROTEIN 4-BETA-N-ACETYLGLUCOSAMINYLTRANSFERASE"/>
    <property type="match status" value="1"/>
</dbReference>
<dbReference type="EMBL" id="NKXO01000014">
    <property type="protein sequence ID" value="PKQ69865.1"/>
    <property type="molecule type" value="Genomic_DNA"/>
</dbReference>
<dbReference type="Proteomes" id="UP000233387">
    <property type="component" value="Unassembled WGS sequence"/>
</dbReference>
<evidence type="ECO:0000313" key="2">
    <source>
        <dbReference type="Proteomes" id="UP000233387"/>
    </source>
</evidence>
<comment type="caution">
    <text evidence="1">The sequence shown here is derived from an EMBL/GenBank/DDBJ whole genome shotgun (WGS) entry which is preliminary data.</text>
</comment>
<organism evidence="1 2">
    <name type="scientific">Raineya orbicola</name>
    <dbReference type="NCBI Taxonomy" id="2016530"/>
    <lineage>
        <taxon>Bacteria</taxon>
        <taxon>Pseudomonadati</taxon>
        <taxon>Bacteroidota</taxon>
        <taxon>Cytophagia</taxon>
        <taxon>Cytophagales</taxon>
        <taxon>Raineyaceae</taxon>
        <taxon>Raineya</taxon>
    </lineage>
</organism>
<evidence type="ECO:0000313" key="1">
    <source>
        <dbReference type="EMBL" id="PKQ69865.1"/>
    </source>
</evidence>
<sequence length="285" mass="33834">MIYDCFAFFNELELLEIRLNELDEVVDKFVLVEATRTFQKQPKPLYFQENKHLFKAFEHKITHIVVDKYPSFWKKFRVPTPWDYDDHQKEHILLGLKNCKDDDIIIVSDLDEIPRAEKIKEYAYTEGIKVFRQYFANYFLNYICIKINDYGGKAKAQINENGFGWWQGSVMLSFKELRTITKTIEKTRLQRDLSEPQVKIIREGGWHFSYMGGIERIIKKLESLAHPEFNIGSYKDVQKIKSLIASGKSLFNENEVFQKTDIFNTNILFPKYVKENINKFQNLII</sequence>
<reference evidence="1 2" key="1">
    <citation type="submission" date="2017-06" db="EMBL/GenBank/DDBJ databases">
        <title>Raineya orbicola gen. nov., sp. nov. a slightly thermophilic bacterium of the phylum Bacteroidetes and the description of Raineyaceae fam. nov.</title>
        <authorList>
            <person name="Albuquerque L."/>
            <person name="Polonia A.R.M."/>
            <person name="Barroso C."/>
            <person name="Froufe H.J.C."/>
            <person name="Lage O."/>
            <person name="Lobo-Da-Cunha A."/>
            <person name="Egas C."/>
            <person name="Da Costa M.S."/>
        </authorList>
    </citation>
    <scope>NUCLEOTIDE SEQUENCE [LARGE SCALE GENOMIC DNA]</scope>
    <source>
        <strain evidence="1 2">SPSPC-11</strain>
    </source>
</reference>
<dbReference type="GO" id="GO:0003830">
    <property type="term" value="F:beta-1,4-mannosylglycoprotein 4-beta-N-acetylglucosaminyltransferase activity"/>
    <property type="evidence" value="ECO:0007669"/>
    <property type="project" value="InterPro"/>
</dbReference>
<protein>
    <submittedName>
        <fullName evidence="1">Glycosyltransferase family 17</fullName>
    </submittedName>
</protein>
<name>A0A2N3IHR4_9BACT</name>
<dbReference type="GO" id="GO:0006044">
    <property type="term" value="P:N-acetylglucosamine metabolic process"/>
    <property type="evidence" value="ECO:0007669"/>
    <property type="project" value="TreeGrafter"/>
</dbReference>
<dbReference type="PANTHER" id="PTHR12224">
    <property type="entry name" value="BETA-1,4-MANNOSYL-GLYCOPROTEIN BETA-1,4-N-ACETYLGLUCOSAMINYL-TRANSFERASE"/>
    <property type="match status" value="1"/>
</dbReference>
<gene>
    <name evidence="1" type="ORF">Rain11_1062</name>
</gene>
<dbReference type="RefSeq" id="WP_101358330.1">
    <property type="nucleotide sequence ID" value="NZ_NKXO01000014.1"/>
</dbReference>
<dbReference type="Pfam" id="PF04724">
    <property type="entry name" value="Glyco_transf_17"/>
    <property type="match status" value="1"/>
</dbReference>
<proteinExistence type="predicted"/>
<dbReference type="InterPro" id="IPR006813">
    <property type="entry name" value="Glyco_trans_17"/>
</dbReference>
<dbReference type="GO" id="GO:0016020">
    <property type="term" value="C:membrane"/>
    <property type="evidence" value="ECO:0007669"/>
    <property type="project" value="InterPro"/>
</dbReference>
<keyword evidence="1" id="KW-0808">Transferase</keyword>